<dbReference type="SMART" id="SM00283">
    <property type="entry name" value="MA"/>
    <property type="match status" value="1"/>
</dbReference>
<feature type="transmembrane region" description="Helical" evidence="9">
    <location>
        <begin position="294"/>
        <end position="317"/>
    </location>
</feature>
<dbReference type="SUPFAM" id="SSF103190">
    <property type="entry name" value="Sensory domain-like"/>
    <property type="match status" value="2"/>
</dbReference>
<dbReference type="Pfam" id="PF00015">
    <property type="entry name" value="MCPsignal"/>
    <property type="match status" value="1"/>
</dbReference>
<evidence type="ECO:0000259" key="11">
    <source>
        <dbReference type="PROSITE" id="PS50885"/>
    </source>
</evidence>
<keyword evidence="13" id="KW-1185">Reference proteome</keyword>
<evidence type="ECO:0000256" key="7">
    <source>
        <dbReference type="ARBA" id="ARBA00029447"/>
    </source>
</evidence>
<dbReference type="PANTHER" id="PTHR32089:SF112">
    <property type="entry name" value="LYSOZYME-LIKE PROTEIN-RELATED"/>
    <property type="match status" value="1"/>
</dbReference>
<dbReference type="PANTHER" id="PTHR32089">
    <property type="entry name" value="METHYL-ACCEPTING CHEMOTAXIS PROTEIN MCPB"/>
    <property type="match status" value="1"/>
</dbReference>
<keyword evidence="5 9" id="KW-0472">Membrane</keyword>
<keyword evidence="6 8" id="KW-0807">Transducer</keyword>
<dbReference type="GO" id="GO:0005886">
    <property type="term" value="C:plasma membrane"/>
    <property type="evidence" value="ECO:0007669"/>
    <property type="project" value="UniProtKB-SubCell"/>
</dbReference>
<dbReference type="CDD" id="cd06225">
    <property type="entry name" value="HAMP"/>
    <property type="match status" value="1"/>
</dbReference>
<dbReference type="Gene3D" id="6.10.340.10">
    <property type="match status" value="1"/>
</dbReference>
<reference evidence="12 13" key="1">
    <citation type="journal article" date="2015" name="J. Biotechnol.">
        <title>Complete genome sequence of a malodorant-producing acetogen, Clostridium scatologenes ATCC 25775(T).</title>
        <authorList>
            <person name="Zhu Z."/>
            <person name="Guo T."/>
            <person name="Zheng H."/>
            <person name="Song T."/>
            <person name="Ouyang P."/>
            <person name="Xie J."/>
        </authorList>
    </citation>
    <scope>NUCLEOTIDE SEQUENCE [LARGE SCALE GENOMIC DNA]</scope>
    <source>
        <strain evidence="12 13">ATCC 25775</strain>
    </source>
</reference>
<dbReference type="AlphaFoldDB" id="A0A0E3GSK9"/>
<dbReference type="Pfam" id="PF00672">
    <property type="entry name" value="HAMP"/>
    <property type="match status" value="1"/>
</dbReference>
<dbReference type="PROSITE" id="PS50885">
    <property type="entry name" value="HAMP"/>
    <property type="match status" value="1"/>
</dbReference>
<dbReference type="SMART" id="SM00304">
    <property type="entry name" value="HAMP"/>
    <property type="match status" value="1"/>
</dbReference>
<feature type="domain" description="HAMP" evidence="11">
    <location>
        <begin position="318"/>
        <end position="370"/>
    </location>
</feature>
<comment type="subcellular location">
    <subcellularLocation>
        <location evidence="1">Cell membrane</location>
        <topology evidence="1">Multi-pass membrane protein</topology>
    </subcellularLocation>
</comment>
<evidence type="ECO:0000256" key="5">
    <source>
        <dbReference type="ARBA" id="ARBA00023136"/>
    </source>
</evidence>
<keyword evidence="2" id="KW-1003">Cell membrane</keyword>
<proteinExistence type="inferred from homology"/>
<name>A0A0E3GSK9_CLOSL</name>
<evidence type="ECO:0000256" key="9">
    <source>
        <dbReference type="SAM" id="Phobius"/>
    </source>
</evidence>
<evidence type="ECO:0000313" key="13">
    <source>
        <dbReference type="Proteomes" id="UP000033115"/>
    </source>
</evidence>
<evidence type="ECO:0000256" key="6">
    <source>
        <dbReference type="ARBA" id="ARBA00023224"/>
    </source>
</evidence>
<dbReference type="InterPro" id="IPR029151">
    <property type="entry name" value="Sensor-like_sf"/>
</dbReference>
<dbReference type="GO" id="GO:0007165">
    <property type="term" value="P:signal transduction"/>
    <property type="evidence" value="ECO:0007669"/>
    <property type="project" value="UniProtKB-KW"/>
</dbReference>
<dbReference type="EMBL" id="CP009933">
    <property type="protein sequence ID" value="AKA72251.1"/>
    <property type="molecule type" value="Genomic_DNA"/>
</dbReference>
<evidence type="ECO:0000259" key="10">
    <source>
        <dbReference type="PROSITE" id="PS50111"/>
    </source>
</evidence>
<dbReference type="STRING" id="1548.CSCA_5126"/>
<feature type="transmembrane region" description="Helical" evidence="9">
    <location>
        <begin position="12"/>
        <end position="37"/>
    </location>
</feature>
<comment type="similarity">
    <text evidence="7">Belongs to the methyl-accepting chemotaxis (MCP) protein family.</text>
</comment>
<dbReference type="InterPro" id="IPR033463">
    <property type="entry name" value="sCache_3"/>
</dbReference>
<feature type="domain" description="Methyl-accepting transducer" evidence="10">
    <location>
        <begin position="389"/>
        <end position="646"/>
    </location>
</feature>
<dbReference type="SUPFAM" id="SSF58104">
    <property type="entry name" value="Methyl-accepting chemotaxis protein (MCP) signaling domain"/>
    <property type="match status" value="1"/>
</dbReference>
<gene>
    <name evidence="12" type="ORF">CSCA_5126</name>
</gene>
<dbReference type="Gene3D" id="1.10.287.950">
    <property type="entry name" value="Methyl-accepting chemotaxis protein"/>
    <property type="match status" value="1"/>
</dbReference>
<organism evidence="12 13">
    <name type="scientific">Clostridium scatologenes</name>
    <dbReference type="NCBI Taxonomy" id="1548"/>
    <lineage>
        <taxon>Bacteria</taxon>
        <taxon>Bacillati</taxon>
        <taxon>Bacillota</taxon>
        <taxon>Clostridia</taxon>
        <taxon>Eubacteriales</taxon>
        <taxon>Clostridiaceae</taxon>
        <taxon>Clostridium</taxon>
    </lineage>
</organism>
<dbReference type="Pfam" id="PF17203">
    <property type="entry name" value="sCache_3_2"/>
    <property type="match status" value="1"/>
</dbReference>
<dbReference type="InterPro" id="IPR004089">
    <property type="entry name" value="MCPsignal_dom"/>
</dbReference>
<keyword evidence="4 9" id="KW-1133">Transmembrane helix</keyword>
<dbReference type="PROSITE" id="PS50111">
    <property type="entry name" value="CHEMOTAXIS_TRANSDUC_2"/>
    <property type="match status" value="1"/>
</dbReference>
<accession>A0A0E3GSK9</accession>
<evidence type="ECO:0000256" key="4">
    <source>
        <dbReference type="ARBA" id="ARBA00022989"/>
    </source>
</evidence>
<protein>
    <submittedName>
        <fullName evidence="12">Methyl-accepting chemotaxis sensory transducer</fullName>
    </submittedName>
</protein>
<evidence type="ECO:0000256" key="1">
    <source>
        <dbReference type="ARBA" id="ARBA00004651"/>
    </source>
</evidence>
<dbReference type="RefSeq" id="WP_029160112.1">
    <property type="nucleotide sequence ID" value="NZ_CP009933.1"/>
</dbReference>
<keyword evidence="3 9" id="KW-0812">Transmembrane</keyword>
<evidence type="ECO:0000256" key="8">
    <source>
        <dbReference type="PROSITE-ProRule" id="PRU00284"/>
    </source>
</evidence>
<evidence type="ECO:0000256" key="2">
    <source>
        <dbReference type="ARBA" id="ARBA00022475"/>
    </source>
</evidence>
<dbReference type="InterPro" id="IPR003660">
    <property type="entry name" value="HAMP_dom"/>
</dbReference>
<evidence type="ECO:0000256" key="3">
    <source>
        <dbReference type="ARBA" id="ARBA00022692"/>
    </source>
</evidence>
<sequence length="675" mass="73431">MNKKFFSKSKSIKFKVLVMPLIIIFSVIVVIATVSILETKSKLMEQMKINGTNIGKEISSEMGKNSSTMDTLNESIETRIKTLGGFIAANSDKMNSDYLVQLAKQFEVDEINVTDSSGKIVYANLPSSIGSVFDSKHISYSVLTGERTELMENIRKSRENNNYYKYGYVRKPDGGIVQVGVLANKVQKLNASVETQSLINELMSGDKGIVYALFIDKNLKATAHSEKDRIGKVLDDEGSKAAAVDGKIYSSIYKYKGKTEVYDVVVPVYKNGTHIGAIDIGLSTESLHKTIDTMVGMIVMISIIAFVIFASIMLVVAKRIIKPLNSLVEVAGKVSKGEFNNEIEVLSNDEIGVLGKSFKSMSDSLKITIGKLKNEASRVSSMSSDLSNNAEQMASAADEVTSAIQDVTSGATKQANDLADVVNNISNLSEELQNIYSKISCVKESSQETEEKAKVGKSQIEILLNSIENIKESFDIVSDKIANLNLSVSQVGSITDVINEISEQTNLLALNAAIEAARAGEAGKGFAVVAEEVRTLAEQSQESTGKIQMLIQSISSETSKVMSTSGEVKNLLVKQKDTVNITVKSFEDMLNASSKISPLVHDTYKSIEKTMESKEIIMNKVESVTAVSQETSASSEEISASSEEMLANTESVSKFASELNEVAQKLNLETNKFKI</sequence>
<dbReference type="Gene3D" id="3.30.450.20">
    <property type="entry name" value="PAS domain"/>
    <property type="match status" value="1"/>
</dbReference>
<dbReference type="HOGENOM" id="CLU_000445_107_19_9"/>
<dbReference type="Proteomes" id="UP000033115">
    <property type="component" value="Chromosome"/>
</dbReference>
<evidence type="ECO:0000313" key="12">
    <source>
        <dbReference type="EMBL" id="AKA72251.1"/>
    </source>
</evidence>
<dbReference type="KEGG" id="csq:CSCA_5126"/>